<accession>A0AAE0X9W9</accession>
<dbReference type="Proteomes" id="UP001270362">
    <property type="component" value="Unassembled WGS sequence"/>
</dbReference>
<reference evidence="1" key="1">
    <citation type="journal article" date="2023" name="Mol. Phylogenet. Evol.">
        <title>Genome-scale phylogeny and comparative genomics of the fungal order Sordariales.</title>
        <authorList>
            <person name="Hensen N."/>
            <person name="Bonometti L."/>
            <person name="Westerberg I."/>
            <person name="Brannstrom I.O."/>
            <person name="Guillou S."/>
            <person name="Cros-Aarteil S."/>
            <person name="Calhoun S."/>
            <person name="Haridas S."/>
            <person name="Kuo A."/>
            <person name="Mondo S."/>
            <person name="Pangilinan J."/>
            <person name="Riley R."/>
            <person name="LaButti K."/>
            <person name="Andreopoulos B."/>
            <person name="Lipzen A."/>
            <person name="Chen C."/>
            <person name="Yan M."/>
            <person name="Daum C."/>
            <person name="Ng V."/>
            <person name="Clum A."/>
            <person name="Steindorff A."/>
            <person name="Ohm R.A."/>
            <person name="Martin F."/>
            <person name="Silar P."/>
            <person name="Natvig D.O."/>
            <person name="Lalanne C."/>
            <person name="Gautier V."/>
            <person name="Ament-Velasquez S.L."/>
            <person name="Kruys A."/>
            <person name="Hutchinson M.I."/>
            <person name="Powell A.J."/>
            <person name="Barry K."/>
            <person name="Miller A.N."/>
            <person name="Grigoriev I.V."/>
            <person name="Debuchy R."/>
            <person name="Gladieux P."/>
            <person name="Hiltunen Thoren M."/>
            <person name="Johannesson H."/>
        </authorList>
    </citation>
    <scope>NUCLEOTIDE SEQUENCE</scope>
    <source>
        <strain evidence="1">CBS 314.62</strain>
    </source>
</reference>
<protein>
    <submittedName>
        <fullName evidence="1">Uncharacterized protein</fullName>
    </submittedName>
</protein>
<sequence>MTRPIVEFSCQFFILVQPSVPQSVLATTSPVLGWYWHPCHEPTPSAIGCRNPECQGAACADCRQRLKTLDFGEEENQPTSPPSDHGGCLPCHFSSLLGCSEGFVALSCWLLFRRLFAISSQLQIPISVPSQGALATAARSDTTDRPQIAWSFALYDDDAGVTSPFIYLRFHQPLRLEHNHHHHHRPSLLLSDPKPLLPLESHDQEPSSTAPYPVCRNPVQLHQQTAMSLPRLLAP</sequence>
<dbReference type="AlphaFoldDB" id="A0AAE0X9W9"/>
<gene>
    <name evidence="1" type="ORF">B0T22DRAFT_161607</name>
</gene>
<proteinExistence type="predicted"/>
<organism evidence="1 2">
    <name type="scientific">Podospora appendiculata</name>
    <dbReference type="NCBI Taxonomy" id="314037"/>
    <lineage>
        <taxon>Eukaryota</taxon>
        <taxon>Fungi</taxon>
        <taxon>Dikarya</taxon>
        <taxon>Ascomycota</taxon>
        <taxon>Pezizomycotina</taxon>
        <taxon>Sordariomycetes</taxon>
        <taxon>Sordariomycetidae</taxon>
        <taxon>Sordariales</taxon>
        <taxon>Podosporaceae</taxon>
        <taxon>Podospora</taxon>
    </lineage>
</organism>
<comment type="caution">
    <text evidence="1">The sequence shown here is derived from an EMBL/GenBank/DDBJ whole genome shotgun (WGS) entry which is preliminary data.</text>
</comment>
<evidence type="ECO:0000313" key="2">
    <source>
        <dbReference type="Proteomes" id="UP001270362"/>
    </source>
</evidence>
<reference evidence="1" key="2">
    <citation type="submission" date="2023-06" db="EMBL/GenBank/DDBJ databases">
        <authorList>
            <consortium name="Lawrence Berkeley National Laboratory"/>
            <person name="Haridas S."/>
            <person name="Hensen N."/>
            <person name="Bonometti L."/>
            <person name="Westerberg I."/>
            <person name="Brannstrom I.O."/>
            <person name="Guillou S."/>
            <person name="Cros-Aarteil S."/>
            <person name="Calhoun S."/>
            <person name="Kuo A."/>
            <person name="Mondo S."/>
            <person name="Pangilinan J."/>
            <person name="Riley R."/>
            <person name="Labutti K."/>
            <person name="Andreopoulos B."/>
            <person name="Lipzen A."/>
            <person name="Chen C."/>
            <person name="Yanf M."/>
            <person name="Daum C."/>
            <person name="Ng V."/>
            <person name="Clum A."/>
            <person name="Steindorff A."/>
            <person name="Ohm R."/>
            <person name="Martin F."/>
            <person name="Silar P."/>
            <person name="Natvig D."/>
            <person name="Lalanne C."/>
            <person name="Gautier V."/>
            <person name="Ament-Velasquez S.L."/>
            <person name="Kruys A."/>
            <person name="Hutchinson M.I."/>
            <person name="Powell A.J."/>
            <person name="Barry K."/>
            <person name="Miller A.N."/>
            <person name="Grigoriev I.V."/>
            <person name="Debuchy R."/>
            <person name="Gladieux P."/>
            <person name="Thoren M.H."/>
            <person name="Johannesson H."/>
        </authorList>
    </citation>
    <scope>NUCLEOTIDE SEQUENCE</scope>
    <source>
        <strain evidence="1">CBS 314.62</strain>
    </source>
</reference>
<keyword evidence="2" id="KW-1185">Reference proteome</keyword>
<dbReference type="EMBL" id="JAULSO010000002">
    <property type="protein sequence ID" value="KAK3688760.1"/>
    <property type="molecule type" value="Genomic_DNA"/>
</dbReference>
<evidence type="ECO:0000313" key="1">
    <source>
        <dbReference type="EMBL" id="KAK3688760.1"/>
    </source>
</evidence>
<name>A0AAE0X9W9_9PEZI</name>